<dbReference type="AlphaFoldDB" id="A0A699SXI6"/>
<feature type="region of interest" description="Disordered" evidence="1">
    <location>
        <begin position="156"/>
        <end position="202"/>
    </location>
</feature>
<feature type="compositionally biased region" description="Polar residues" evidence="1">
    <location>
        <begin position="193"/>
        <end position="202"/>
    </location>
</feature>
<name>A0A699SXI6_TANCI</name>
<evidence type="ECO:0000256" key="1">
    <source>
        <dbReference type="SAM" id="MobiDB-lite"/>
    </source>
</evidence>
<accession>A0A699SXI6</accession>
<protein>
    <submittedName>
        <fullName evidence="2">Uncharacterized protein</fullName>
    </submittedName>
</protein>
<dbReference type="Pfam" id="PF14223">
    <property type="entry name" value="Retrotran_gag_2"/>
    <property type="match status" value="1"/>
</dbReference>
<proteinExistence type="predicted"/>
<reference evidence="2" key="1">
    <citation type="journal article" date="2019" name="Sci. Rep.">
        <title>Draft genome of Tanacetum cinerariifolium, the natural source of mosquito coil.</title>
        <authorList>
            <person name="Yamashiro T."/>
            <person name="Shiraishi A."/>
            <person name="Satake H."/>
            <person name="Nakayama K."/>
        </authorList>
    </citation>
    <scope>NUCLEOTIDE SEQUENCE</scope>
</reference>
<feature type="non-terminal residue" evidence="2">
    <location>
        <position position="202"/>
    </location>
</feature>
<gene>
    <name evidence="2" type="ORF">Tci_873942</name>
</gene>
<dbReference type="EMBL" id="BKCJ011194928">
    <property type="protein sequence ID" value="GFD01973.1"/>
    <property type="molecule type" value="Genomic_DNA"/>
</dbReference>
<comment type="caution">
    <text evidence="2">The sequence shown here is derived from an EMBL/GenBank/DDBJ whole genome shotgun (WGS) entry which is preliminary data.</text>
</comment>
<feature type="non-terminal residue" evidence="2">
    <location>
        <position position="1"/>
    </location>
</feature>
<organism evidence="2">
    <name type="scientific">Tanacetum cinerariifolium</name>
    <name type="common">Dalmatian daisy</name>
    <name type="synonym">Chrysanthemum cinerariifolium</name>
    <dbReference type="NCBI Taxonomy" id="118510"/>
    <lineage>
        <taxon>Eukaryota</taxon>
        <taxon>Viridiplantae</taxon>
        <taxon>Streptophyta</taxon>
        <taxon>Embryophyta</taxon>
        <taxon>Tracheophyta</taxon>
        <taxon>Spermatophyta</taxon>
        <taxon>Magnoliopsida</taxon>
        <taxon>eudicotyledons</taxon>
        <taxon>Gunneridae</taxon>
        <taxon>Pentapetalae</taxon>
        <taxon>asterids</taxon>
        <taxon>campanulids</taxon>
        <taxon>Asterales</taxon>
        <taxon>Asteraceae</taxon>
        <taxon>Asteroideae</taxon>
        <taxon>Anthemideae</taxon>
        <taxon>Anthemidinae</taxon>
        <taxon>Tanacetum</taxon>
    </lineage>
</organism>
<sequence length="202" mass="22778">ENFSGSSYENLVQIHDRIQKLFSQLEILGESLSQEDINLKFLRSLPSKWRTRTLIWRNKADLEDQSLNDLFNNLKIYEAEVKSLSSTSHTTQNIAFVSSNNTDSITESISAIPSISAASTKTPASTLPNVDNFSDSIIYSFFTNQSNIPQLGNQVTDSHAYHESQEVSSKDWKESRSPRDTRNKDTQRRTVPVETSTSNALV</sequence>
<feature type="compositionally biased region" description="Basic and acidic residues" evidence="1">
    <location>
        <begin position="159"/>
        <end position="188"/>
    </location>
</feature>
<evidence type="ECO:0000313" key="2">
    <source>
        <dbReference type="EMBL" id="GFD01973.1"/>
    </source>
</evidence>